<dbReference type="PANTHER" id="PTHR43745">
    <property type="entry name" value="NITROREDUCTASE MJ1384-RELATED"/>
    <property type="match status" value="1"/>
</dbReference>
<reference evidence="1 2" key="1">
    <citation type="submission" date="2005-03" db="EMBL/GenBank/DDBJ databases">
        <title>Brevibacillus brevis strain 47, complete genome.</title>
        <authorList>
            <person name="Hosoyama A."/>
            <person name="Yamada R."/>
            <person name="Hongo Y."/>
            <person name="Terui Y."/>
            <person name="Ankai A."/>
            <person name="Masuyama W."/>
            <person name="Sekiguchi M."/>
            <person name="Takeda T."/>
            <person name="Asano K."/>
            <person name="Ohji S."/>
            <person name="Ichikawa N."/>
            <person name="Narita S."/>
            <person name="Aoki N."/>
            <person name="Miura H."/>
            <person name="Matsushita S."/>
            <person name="Sekigawa T."/>
            <person name="Yamagata H."/>
            <person name="Yoshikawa H."/>
            <person name="Udaka S."/>
            <person name="Tanikawa S."/>
            <person name="Fujita N."/>
        </authorList>
    </citation>
    <scope>NUCLEOTIDE SEQUENCE [LARGE SCALE GENOMIC DNA]</scope>
    <source>
        <strain evidence="2">47 / JCM 6285 / NBRC 100599</strain>
    </source>
</reference>
<dbReference type="STRING" id="358681.BBR47_27040"/>
<dbReference type="HOGENOM" id="CLU_040294_0_0_9"/>
<dbReference type="Gene3D" id="3.40.109.10">
    <property type="entry name" value="NADH Oxidase"/>
    <property type="match status" value="2"/>
</dbReference>
<dbReference type="Proteomes" id="UP000001877">
    <property type="component" value="Chromosome"/>
</dbReference>
<evidence type="ECO:0000313" key="1">
    <source>
        <dbReference type="EMBL" id="BAH43681.1"/>
    </source>
</evidence>
<evidence type="ECO:0000313" key="2">
    <source>
        <dbReference type="Proteomes" id="UP000001877"/>
    </source>
</evidence>
<dbReference type="InterPro" id="IPR000415">
    <property type="entry name" value="Nitroreductase-like"/>
</dbReference>
<dbReference type="CDD" id="cd02142">
    <property type="entry name" value="McbC_SagB-like_oxidoreductase"/>
    <property type="match status" value="1"/>
</dbReference>
<dbReference type="KEGG" id="bbe:BBR47_27040"/>
<dbReference type="eggNOG" id="COG0778">
    <property type="taxonomic scope" value="Bacteria"/>
</dbReference>
<dbReference type="InterPro" id="IPR020051">
    <property type="entry name" value="SagB-type_dehydrogenase"/>
</dbReference>
<accession>C0ZD22</accession>
<dbReference type="PANTHER" id="PTHR43745:SF2">
    <property type="entry name" value="NITROREDUCTASE MJ1384-RELATED"/>
    <property type="match status" value="1"/>
</dbReference>
<keyword evidence="2" id="KW-1185">Reference proteome</keyword>
<dbReference type="AlphaFoldDB" id="C0ZD22"/>
<dbReference type="GO" id="GO:0016491">
    <property type="term" value="F:oxidoreductase activity"/>
    <property type="evidence" value="ECO:0007669"/>
    <property type="project" value="InterPro"/>
</dbReference>
<dbReference type="EMBL" id="AP008955">
    <property type="protein sequence ID" value="BAH43681.1"/>
    <property type="molecule type" value="Genomic_DNA"/>
</dbReference>
<protein>
    <submittedName>
        <fullName evidence="1">Uncharacterized protein</fullName>
    </submittedName>
</protein>
<organism evidence="1 2">
    <name type="scientific">Brevibacillus brevis (strain 47 / JCM 6285 / NBRC 100599)</name>
    <dbReference type="NCBI Taxonomy" id="358681"/>
    <lineage>
        <taxon>Bacteria</taxon>
        <taxon>Bacillati</taxon>
        <taxon>Bacillota</taxon>
        <taxon>Bacilli</taxon>
        <taxon>Bacillales</taxon>
        <taxon>Paenibacillaceae</taxon>
        <taxon>Brevibacillus</taxon>
    </lineage>
</organism>
<dbReference type="RefSeq" id="WP_015891001.1">
    <property type="nucleotide sequence ID" value="NC_012491.1"/>
</dbReference>
<dbReference type="SUPFAM" id="SSF55469">
    <property type="entry name" value="FMN-dependent nitroreductase-like"/>
    <property type="match status" value="1"/>
</dbReference>
<name>C0ZD22_BREBN</name>
<proteinExistence type="predicted"/>
<gene>
    <name evidence="1" type="ordered locus">BBR47_27040</name>
</gene>
<sequence length="537" mass="61171">MNLENFLYRLHFDTENARPSDLEVDWGDAPLPYKLYRGQPVISLPEDVSLSLIDQTVSQEMTLPQLGAWLWYSYGLIQISQSLLVTTTSADAESESFLPLVMKRRPVPSGGGLYPSELYVYLKLSSIPPGIYHYDVAHHRLVQLREGNFDHVLNRALGGSCPVHACFGVAFVSIYFWKNFFKYDEFSYRLQGLDAGVLLGQLQGMANQLGVTTAVHYQFLDRAMNTLLGLSADQESVYAVVPLSLQTEEGRHSHSPAQWIEREKGVLASELTRELPEQKHVQVIRSKRMRQYPALLQMNEAAMQASTHSFRRYSDQAESTRPRRSDERILLPRLQKPSYDLAEYCRERFSPEMDFIRRKTDQNQVARIMEMTMSALSYGNDLGGNQEAAWRRLSLFVSIHQVEGMKDGAYAYEPLEHALYPIVNGDLRARLQEGMTLDNVNLYQVPLCFHVVGKRDHLMNQLGYRGYRIQQMEAGIVVHHLLLAAFTCGMGGHPLLGYDVENCDDLYNLASEEKTCLIQIPVGHYRPRARFQTGLHG</sequence>
<dbReference type="NCBIfam" id="TIGR03605">
    <property type="entry name" value="antibiot_sagB"/>
    <property type="match status" value="1"/>
</dbReference>
<dbReference type="InterPro" id="IPR052544">
    <property type="entry name" value="Bacteriocin_Proc_Enz"/>
</dbReference>